<dbReference type="InterPro" id="IPR036249">
    <property type="entry name" value="Thioredoxin-like_sf"/>
</dbReference>
<comment type="caution">
    <text evidence="3">The sequence shown here is derived from an EMBL/GenBank/DDBJ whole genome shotgun (WGS) entry which is preliminary data.</text>
</comment>
<dbReference type="GO" id="GO:0005634">
    <property type="term" value="C:nucleus"/>
    <property type="evidence" value="ECO:0007669"/>
    <property type="project" value="TreeGrafter"/>
</dbReference>
<reference evidence="3" key="1">
    <citation type="submission" date="2021-02" db="EMBL/GenBank/DDBJ databases">
        <authorList>
            <person name="Nowell W R."/>
        </authorList>
    </citation>
    <scope>NUCLEOTIDE SEQUENCE</scope>
</reference>
<accession>A0A820CNP0</accession>
<gene>
    <name evidence="3" type="ORF">TSG867_LOCUS1492</name>
</gene>
<evidence type="ECO:0000256" key="1">
    <source>
        <dbReference type="SAM" id="MobiDB-lite"/>
    </source>
</evidence>
<dbReference type="InterPro" id="IPR050730">
    <property type="entry name" value="UBX_domain-protein"/>
</dbReference>
<proteinExistence type="predicted"/>
<dbReference type="Pfam" id="PF21021">
    <property type="entry name" value="FAF1"/>
    <property type="match status" value="1"/>
</dbReference>
<dbReference type="Gene3D" id="3.40.30.10">
    <property type="entry name" value="Glutaredoxin"/>
    <property type="match status" value="1"/>
</dbReference>
<dbReference type="GO" id="GO:0036503">
    <property type="term" value="P:ERAD pathway"/>
    <property type="evidence" value="ECO:0007669"/>
    <property type="project" value="TreeGrafter"/>
</dbReference>
<dbReference type="AlphaFoldDB" id="A0A820CNP0"/>
<dbReference type="EMBL" id="CAJOBQ010000033">
    <property type="protein sequence ID" value="CAF4224534.1"/>
    <property type="molecule type" value="Genomic_DNA"/>
</dbReference>
<evidence type="ECO:0000313" key="3">
    <source>
        <dbReference type="EMBL" id="CAF4224534.1"/>
    </source>
</evidence>
<dbReference type="InterPro" id="IPR049483">
    <property type="entry name" value="FAF1_2-like_UAS"/>
</dbReference>
<dbReference type="SUPFAM" id="SSF52833">
    <property type="entry name" value="Thioredoxin-like"/>
    <property type="match status" value="1"/>
</dbReference>
<protein>
    <recommendedName>
        <fullName evidence="2">UAS domain-containing protein</fullName>
    </recommendedName>
</protein>
<organism evidence="3 4">
    <name type="scientific">Rotaria socialis</name>
    <dbReference type="NCBI Taxonomy" id="392032"/>
    <lineage>
        <taxon>Eukaryota</taxon>
        <taxon>Metazoa</taxon>
        <taxon>Spiralia</taxon>
        <taxon>Gnathifera</taxon>
        <taxon>Rotifera</taxon>
        <taxon>Eurotatoria</taxon>
        <taxon>Bdelloidea</taxon>
        <taxon>Philodinida</taxon>
        <taxon>Philodinidae</taxon>
        <taxon>Rotaria</taxon>
    </lineage>
</organism>
<dbReference type="Proteomes" id="UP000663862">
    <property type="component" value="Unassembled WGS sequence"/>
</dbReference>
<feature type="domain" description="UAS" evidence="2">
    <location>
        <begin position="37"/>
        <end position="169"/>
    </location>
</feature>
<dbReference type="SMART" id="SM00594">
    <property type="entry name" value="UAS"/>
    <property type="match status" value="1"/>
</dbReference>
<dbReference type="PANTHER" id="PTHR23322">
    <property type="entry name" value="FAS-ASSOCIATED PROTEIN"/>
    <property type="match status" value="1"/>
</dbReference>
<evidence type="ECO:0000313" key="4">
    <source>
        <dbReference type="Proteomes" id="UP000663862"/>
    </source>
</evidence>
<evidence type="ECO:0000259" key="2">
    <source>
        <dbReference type="SMART" id="SM00594"/>
    </source>
</evidence>
<dbReference type="GO" id="GO:0043130">
    <property type="term" value="F:ubiquitin binding"/>
    <property type="evidence" value="ECO:0007669"/>
    <property type="project" value="TreeGrafter"/>
</dbReference>
<name>A0A820CNP0_9BILA</name>
<sequence length="466" mass="54500">MASNPITDDNDALNGNHDMTPSSPGEEYQNEAAAIETMSKRFYERYYDCPGFYVGSLINACEEAFSPTVIEERRPVLVYIHHDGSMFSNIFCKLTLCSATIIDYLLENYIVWPCDVTLEANRNMLANIWQEMFHDQLLNVFDEKKYPKLIGIKRNFQEQQNDSLAFDYQPVLLLEYDVLAFYHNIETRFGKKIILELVKNLTLNDAINAFSNNILPLLSQQETKVEICDPSSLLINTILRKLKPQQVVSLRLTASWYRKQEELSRLARFTNVISLSLLNFQDIRAIEIYRTNFPRLTRLCFWYDNELNFTFFREVLQYLWSSIKRFEVHCPGNFCSHADQDQYNSLLFPNYDIEYCLFDLSNFPLHPTSDCTKQLPSCFLTAAIGLIKYMLNLQYFQLITNMDSVSKLLDLNEWIRMTSHCPRLTKITLRVLGRMKADDEMSQKIVEIQNTLCTLPQNTQFQVIFH</sequence>
<dbReference type="GO" id="GO:0005783">
    <property type="term" value="C:endoplasmic reticulum"/>
    <property type="evidence" value="ECO:0007669"/>
    <property type="project" value="TreeGrafter"/>
</dbReference>
<feature type="region of interest" description="Disordered" evidence="1">
    <location>
        <begin position="1"/>
        <end position="27"/>
    </location>
</feature>
<dbReference type="InterPro" id="IPR006577">
    <property type="entry name" value="UAS"/>
</dbReference>
<dbReference type="PANTHER" id="PTHR23322:SF96">
    <property type="entry name" value="FAS-ASSOCIATED FACTOR 1"/>
    <property type="match status" value="1"/>
</dbReference>